<reference evidence="1" key="1">
    <citation type="submission" date="2023-03" db="EMBL/GenBank/DDBJ databases">
        <title>Massive genome expansion in bonnet fungi (Mycena s.s.) driven by repeated elements and novel gene families across ecological guilds.</title>
        <authorList>
            <consortium name="Lawrence Berkeley National Laboratory"/>
            <person name="Harder C.B."/>
            <person name="Miyauchi S."/>
            <person name="Viragh M."/>
            <person name="Kuo A."/>
            <person name="Thoen E."/>
            <person name="Andreopoulos B."/>
            <person name="Lu D."/>
            <person name="Skrede I."/>
            <person name="Drula E."/>
            <person name="Henrissat B."/>
            <person name="Morin E."/>
            <person name="Kohler A."/>
            <person name="Barry K."/>
            <person name="LaButti K."/>
            <person name="Morin E."/>
            <person name="Salamov A."/>
            <person name="Lipzen A."/>
            <person name="Mereny Z."/>
            <person name="Hegedus B."/>
            <person name="Baldrian P."/>
            <person name="Stursova M."/>
            <person name="Weitz H."/>
            <person name="Taylor A."/>
            <person name="Grigoriev I.V."/>
            <person name="Nagy L.G."/>
            <person name="Martin F."/>
            <person name="Kauserud H."/>
        </authorList>
    </citation>
    <scope>NUCLEOTIDE SEQUENCE</scope>
    <source>
        <strain evidence="1">CBHHK200</strain>
    </source>
</reference>
<organism evidence="1 2">
    <name type="scientific">Mycena alexandri</name>
    <dbReference type="NCBI Taxonomy" id="1745969"/>
    <lineage>
        <taxon>Eukaryota</taxon>
        <taxon>Fungi</taxon>
        <taxon>Dikarya</taxon>
        <taxon>Basidiomycota</taxon>
        <taxon>Agaricomycotina</taxon>
        <taxon>Agaricomycetes</taxon>
        <taxon>Agaricomycetidae</taxon>
        <taxon>Agaricales</taxon>
        <taxon>Marasmiineae</taxon>
        <taxon>Mycenaceae</taxon>
        <taxon>Mycena</taxon>
    </lineage>
</organism>
<comment type="caution">
    <text evidence="1">The sequence shown here is derived from an EMBL/GenBank/DDBJ whole genome shotgun (WGS) entry which is preliminary data.</text>
</comment>
<keyword evidence="2" id="KW-1185">Reference proteome</keyword>
<name>A0AAD6SLR9_9AGAR</name>
<dbReference type="Proteomes" id="UP001218188">
    <property type="component" value="Unassembled WGS sequence"/>
</dbReference>
<gene>
    <name evidence="1" type="ORF">C8F04DRAFT_1188552</name>
</gene>
<evidence type="ECO:0000313" key="1">
    <source>
        <dbReference type="EMBL" id="KAJ7028570.1"/>
    </source>
</evidence>
<proteinExistence type="predicted"/>
<accession>A0AAD6SLR9</accession>
<dbReference type="AlphaFoldDB" id="A0AAD6SLR9"/>
<dbReference type="EMBL" id="JARJCM010000111">
    <property type="protein sequence ID" value="KAJ7028570.1"/>
    <property type="molecule type" value="Genomic_DNA"/>
</dbReference>
<sequence>MKLNQHYYFLDYQTHRRLVAEDTKIEAWNFKFNASVENYIKAQRATLAKRQQLAGEADAQRRQKLEADLEKKIRSENRLKDMVEKVYSGRAALGNTGTGKVMLLEAV</sequence>
<protein>
    <submittedName>
        <fullName evidence="1">Uncharacterized protein</fullName>
    </submittedName>
</protein>
<evidence type="ECO:0000313" key="2">
    <source>
        <dbReference type="Proteomes" id="UP001218188"/>
    </source>
</evidence>